<keyword evidence="3 9" id="KW-0436">Ligase</keyword>
<evidence type="ECO:0000256" key="5">
    <source>
        <dbReference type="ARBA" id="ARBA00022840"/>
    </source>
</evidence>
<keyword evidence="5 9" id="KW-0067">ATP-binding</keyword>
<dbReference type="PANTHER" id="PTHR10055:SF1">
    <property type="entry name" value="TRYPTOPHAN--TRNA LIGASE, CYTOPLASMIC"/>
    <property type="match status" value="1"/>
</dbReference>
<evidence type="ECO:0000256" key="6">
    <source>
        <dbReference type="ARBA" id="ARBA00022917"/>
    </source>
</evidence>
<dbReference type="PANTHER" id="PTHR10055">
    <property type="entry name" value="TRYPTOPHANYL-TRNA SYNTHETASE"/>
    <property type="match status" value="1"/>
</dbReference>
<proteinExistence type="inferred from homology"/>
<comment type="caution">
    <text evidence="10">The sequence shown here is derived from an EMBL/GenBank/DDBJ whole genome shotgun (WGS) entry which is preliminary data.</text>
</comment>
<organism evidence="10 11">
    <name type="scientific">Kipferlia bialata</name>
    <dbReference type="NCBI Taxonomy" id="797122"/>
    <lineage>
        <taxon>Eukaryota</taxon>
        <taxon>Metamonada</taxon>
        <taxon>Carpediemonas-like organisms</taxon>
        <taxon>Kipferlia</taxon>
    </lineage>
</organism>
<evidence type="ECO:0000256" key="1">
    <source>
        <dbReference type="ARBA" id="ARBA00005594"/>
    </source>
</evidence>
<keyword evidence="6 9" id="KW-0648">Protein biosynthesis</keyword>
<dbReference type="OrthoDB" id="10261385at2759"/>
<dbReference type="Proteomes" id="UP000265618">
    <property type="component" value="Unassembled WGS sequence"/>
</dbReference>
<evidence type="ECO:0000313" key="11">
    <source>
        <dbReference type="Proteomes" id="UP000265618"/>
    </source>
</evidence>
<keyword evidence="11" id="KW-1185">Reference proteome</keyword>
<name>A0A9K3CZ76_9EUKA</name>
<dbReference type="InterPro" id="IPR014729">
    <property type="entry name" value="Rossmann-like_a/b/a_fold"/>
</dbReference>
<dbReference type="InterPro" id="IPR002306">
    <property type="entry name" value="Trp-tRNA-ligase"/>
</dbReference>
<sequence>DIIACGFDPERTFIFKNSDYYGKMYRFVTEIERMTTVTKLKAMYGFTDSTNCGYMAFPPKQAAPSFCAAFPNILPGILNASKKNKSKQPLCIVPCGMEQDTYFCLARDVADRLKMPKPTELIGQFIPALQGAGSKMSASKGASALYLKDTPKQVFMEDDEELEKLKVDYAAGRLMTGEVKNVLIAILQDLIKAHNDRKAEITDDVVRAYMQERMLESVGAVAIKAPEPEVETVEAVEAVTAAVAEMEVKAE</sequence>
<evidence type="ECO:0000313" key="10">
    <source>
        <dbReference type="EMBL" id="GIQ85697.1"/>
    </source>
</evidence>
<dbReference type="SUPFAM" id="SSF52374">
    <property type="entry name" value="Nucleotidylyl transferase"/>
    <property type="match status" value="1"/>
</dbReference>
<keyword evidence="7 9" id="KW-0030">Aminoacyl-tRNA synthetase</keyword>
<dbReference type="GO" id="GO:0004830">
    <property type="term" value="F:tryptophan-tRNA ligase activity"/>
    <property type="evidence" value="ECO:0007669"/>
    <property type="project" value="UniProtKB-EC"/>
</dbReference>
<protein>
    <recommendedName>
        <fullName evidence="2">tryptophan--tRNA ligase</fullName>
        <ecNumber evidence="2">6.1.1.2</ecNumber>
    </recommendedName>
    <alternativeName>
        <fullName evidence="8">Tryptophanyl-tRNA synthetase</fullName>
    </alternativeName>
</protein>
<dbReference type="GO" id="GO:0006436">
    <property type="term" value="P:tryptophanyl-tRNA aminoacylation"/>
    <property type="evidence" value="ECO:0007669"/>
    <property type="project" value="InterPro"/>
</dbReference>
<dbReference type="Pfam" id="PF00579">
    <property type="entry name" value="tRNA-synt_1b"/>
    <property type="match status" value="1"/>
</dbReference>
<dbReference type="PRINTS" id="PR01039">
    <property type="entry name" value="TRNASYNTHTRP"/>
</dbReference>
<evidence type="ECO:0000256" key="2">
    <source>
        <dbReference type="ARBA" id="ARBA00013161"/>
    </source>
</evidence>
<gene>
    <name evidence="10" type="ORF">KIPB_007408</name>
</gene>
<evidence type="ECO:0000256" key="9">
    <source>
        <dbReference type="RuleBase" id="RU363036"/>
    </source>
</evidence>
<feature type="non-terminal residue" evidence="10">
    <location>
        <position position="1"/>
    </location>
</feature>
<accession>A0A9K3CZ76</accession>
<dbReference type="Gene3D" id="3.40.50.620">
    <property type="entry name" value="HUPs"/>
    <property type="match status" value="1"/>
</dbReference>
<dbReference type="InterPro" id="IPR002305">
    <property type="entry name" value="aa-tRNA-synth_Ic"/>
</dbReference>
<keyword evidence="4 9" id="KW-0547">Nucleotide-binding</keyword>
<dbReference type="Gene3D" id="1.10.240.10">
    <property type="entry name" value="Tyrosyl-Transfer RNA Synthetase"/>
    <property type="match status" value="2"/>
</dbReference>
<dbReference type="GO" id="GO:0005737">
    <property type="term" value="C:cytoplasm"/>
    <property type="evidence" value="ECO:0007669"/>
    <property type="project" value="TreeGrafter"/>
</dbReference>
<dbReference type="AlphaFoldDB" id="A0A9K3CZ76"/>
<dbReference type="GO" id="GO:0005524">
    <property type="term" value="F:ATP binding"/>
    <property type="evidence" value="ECO:0007669"/>
    <property type="project" value="UniProtKB-KW"/>
</dbReference>
<comment type="similarity">
    <text evidence="1 9">Belongs to the class-I aminoacyl-tRNA synthetase family.</text>
</comment>
<dbReference type="EC" id="6.1.1.2" evidence="2"/>
<evidence type="ECO:0000256" key="4">
    <source>
        <dbReference type="ARBA" id="ARBA00022741"/>
    </source>
</evidence>
<evidence type="ECO:0000256" key="8">
    <source>
        <dbReference type="ARBA" id="ARBA00030268"/>
    </source>
</evidence>
<evidence type="ECO:0000256" key="3">
    <source>
        <dbReference type="ARBA" id="ARBA00022598"/>
    </source>
</evidence>
<reference evidence="10 11" key="1">
    <citation type="journal article" date="2018" name="PLoS ONE">
        <title>The draft genome of Kipferlia bialata reveals reductive genome evolution in fornicate parasites.</title>
        <authorList>
            <person name="Tanifuji G."/>
            <person name="Takabayashi S."/>
            <person name="Kume K."/>
            <person name="Takagi M."/>
            <person name="Nakayama T."/>
            <person name="Kamikawa R."/>
            <person name="Inagaki Y."/>
            <person name="Hashimoto T."/>
        </authorList>
    </citation>
    <scope>NUCLEOTIDE SEQUENCE [LARGE SCALE GENOMIC DNA]</scope>
    <source>
        <strain evidence="10">NY0173</strain>
    </source>
</reference>
<evidence type="ECO:0000256" key="7">
    <source>
        <dbReference type="ARBA" id="ARBA00023146"/>
    </source>
</evidence>
<dbReference type="EMBL" id="BDIP01002083">
    <property type="protein sequence ID" value="GIQ85697.1"/>
    <property type="molecule type" value="Genomic_DNA"/>
</dbReference>